<dbReference type="Proteomes" id="UP000294881">
    <property type="component" value="Unassembled WGS sequence"/>
</dbReference>
<name>A0A4R2GSC5_9HYPH</name>
<dbReference type="AlphaFoldDB" id="A0A4R2GSC5"/>
<dbReference type="EMBL" id="SLWL01000013">
    <property type="protein sequence ID" value="TCO11165.1"/>
    <property type="molecule type" value="Genomic_DNA"/>
</dbReference>
<dbReference type="GO" id="GO:0006355">
    <property type="term" value="P:regulation of DNA-templated transcription"/>
    <property type="evidence" value="ECO:0007669"/>
    <property type="project" value="InterPro"/>
</dbReference>
<gene>
    <name evidence="2" type="ORF">EV666_1131</name>
</gene>
<organism evidence="2 3">
    <name type="scientific">Camelimonas lactis</name>
    <dbReference type="NCBI Taxonomy" id="659006"/>
    <lineage>
        <taxon>Bacteria</taxon>
        <taxon>Pseudomonadati</taxon>
        <taxon>Pseudomonadota</taxon>
        <taxon>Alphaproteobacteria</taxon>
        <taxon>Hyphomicrobiales</taxon>
        <taxon>Chelatococcaceae</taxon>
        <taxon>Camelimonas</taxon>
    </lineage>
</organism>
<dbReference type="Pfam" id="PF13411">
    <property type="entry name" value="MerR_1"/>
    <property type="match status" value="1"/>
</dbReference>
<sequence length="120" mass="12731">MKQLLASAADERVTARFVRFLVAEGVIPPPRGGRANADYGEDHLSGIRRYLSLRGLGLSASRVKEIVAGTAGDSVPVQIAPGITLIIDPQKVVRPPNADDILHTLKQVLDLIAPEDGADA</sequence>
<proteinExistence type="predicted"/>
<dbReference type="InterPro" id="IPR009061">
    <property type="entry name" value="DNA-bd_dom_put_sf"/>
</dbReference>
<comment type="caution">
    <text evidence="2">The sequence shown here is derived from an EMBL/GenBank/DDBJ whole genome shotgun (WGS) entry which is preliminary data.</text>
</comment>
<evidence type="ECO:0000259" key="1">
    <source>
        <dbReference type="Pfam" id="PF13411"/>
    </source>
</evidence>
<dbReference type="InterPro" id="IPR000551">
    <property type="entry name" value="MerR-type_HTH_dom"/>
</dbReference>
<dbReference type="OrthoDB" id="9802944at2"/>
<dbReference type="SUPFAM" id="SSF46955">
    <property type="entry name" value="Putative DNA-binding domain"/>
    <property type="match status" value="1"/>
</dbReference>
<feature type="domain" description="HTH merR-type" evidence="1">
    <location>
        <begin position="12"/>
        <end position="68"/>
    </location>
</feature>
<reference evidence="2 3" key="1">
    <citation type="submission" date="2019-03" db="EMBL/GenBank/DDBJ databases">
        <title>Genomic Encyclopedia of Type Strains, Phase IV (KMG-IV): sequencing the most valuable type-strain genomes for metagenomic binning, comparative biology and taxonomic classification.</title>
        <authorList>
            <person name="Goeker M."/>
        </authorList>
    </citation>
    <scope>NUCLEOTIDE SEQUENCE [LARGE SCALE GENOMIC DNA]</scope>
    <source>
        <strain evidence="2 3">DSM 22958</strain>
    </source>
</reference>
<dbReference type="CDD" id="cd00592">
    <property type="entry name" value="HTH_MerR-like"/>
    <property type="match status" value="1"/>
</dbReference>
<evidence type="ECO:0000313" key="3">
    <source>
        <dbReference type="Proteomes" id="UP000294881"/>
    </source>
</evidence>
<dbReference type="GO" id="GO:0003677">
    <property type="term" value="F:DNA binding"/>
    <property type="evidence" value="ECO:0007669"/>
    <property type="project" value="InterPro"/>
</dbReference>
<protein>
    <submittedName>
        <fullName evidence="2">MerR-like DNA binding protein</fullName>
    </submittedName>
</protein>
<keyword evidence="3" id="KW-1185">Reference proteome</keyword>
<dbReference type="Gene3D" id="1.10.1660.10">
    <property type="match status" value="1"/>
</dbReference>
<accession>A0A4R2GSC5</accession>
<evidence type="ECO:0000313" key="2">
    <source>
        <dbReference type="EMBL" id="TCO11165.1"/>
    </source>
</evidence>
<dbReference type="RefSeq" id="WP_132009174.1">
    <property type="nucleotide sequence ID" value="NZ_JBHUNN010000002.1"/>
</dbReference>